<feature type="domain" description="Resolvase HTH" evidence="1">
    <location>
        <begin position="4"/>
        <end position="36"/>
    </location>
</feature>
<comment type="caution">
    <text evidence="2">The sequence shown here is derived from an EMBL/GenBank/DDBJ whole genome shotgun (WGS) entry which is preliminary data.</text>
</comment>
<dbReference type="Gene3D" id="3.30.420.10">
    <property type="entry name" value="Ribonuclease H-like superfamily/Ribonuclease H"/>
    <property type="match status" value="1"/>
</dbReference>
<dbReference type="SUPFAM" id="SSF46689">
    <property type="entry name" value="Homeodomain-like"/>
    <property type="match status" value="1"/>
</dbReference>
<sequence length="149" mass="17107">MPRLRQNEIERAIGMLAAGMTQVQVANRFNVSKMTIVLLKTRLRATCTTHDRPRSGRPRETTDGRARVYRRRNEGLFDACVQETDRFGDGGIMVWVGITYQERIDAQLRTALLKEWNNIPQDFIRRLVDSMRRRCPAVINASGGIDMLT</sequence>
<dbReference type="Pfam" id="PF02796">
    <property type="entry name" value="HTH_7"/>
    <property type="match status" value="1"/>
</dbReference>
<dbReference type="InterPro" id="IPR036397">
    <property type="entry name" value="RNaseH_sf"/>
</dbReference>
<gene>
    <name evidence="2" type="ORF">MGAL_10B068650</name>
</gene>
<organism evidence="2 3">
    <name type="scientific">Mytilus galloprovincialis</name>
    <name type="common">Mediterranean mussel</name>
    <dbReference type="NCBI Taxonomy" id="29158"/>
    <lineage>
        <taxon>Eukaryota</taxon>
        <taxon>Metazoa</taxon>
        <taxon>Spiralia</taxon>
        <taxon>Lophotrochozoa</taxon>
        <taxon>Mollusca</taxon>
        <taxon>Bivalvia</taxon>
        <taxon>Autobranchia</taxon>
        <taxon>Pteriomorphia</taxon>
        <taxon>Mytilida</taxon>
        <taxon>Mytiloidea</taxon>
        <taxon>Mytilidae</taxon>
        <taxon>Mytilinae</taxon>
        <taxon>Mytilus</taxon>
    </lineage>
</organism>
<name>A0A8B6FWJ2_MYTGA</name>
<evidence type="ECO:0000313" key="3">
    <source>
        <dbReference type="Proteomes" id="UP000596742"/>
    </source>
</evidence>
<dbReference type="EMBL" id="UYJE01007428">
    <property type="protein sequence ID" value="VDI54751.1"/>
    <property type="molecule type" value="Genomic_DNA"/>
</dbReference>
<proteinExistence type="predicted"/>
<protein>
    <recommendedName>
        <fullName evidence="1">Resolvase HTH domain-containing protein</fullName>
    </recommendedName>
</protein>
<evidence type="ECO:0000259" key="1">
    <source>
        <dbReference type="Pfam" id="PF02796"/>
    </source>
</evidence>
<dbReference type="GO" id="GO:0000150">
    <property type="term" value="F:DNA strand exchange activity"/>
    <property type="evidence" value="ECO:0007669"/>
    <property type="project" value="InterPro"/>
</dbReference>
<accession>A0A8B6FWJ2</accession>
<evidence type="ECO:0000313" key="2">
    <source>
        <dbReference type="EMBL" id="VDI54751.1"/>
    </source>
</evidence>
<dbReference type="AlphaFoldDB" id="A0A8B6FWJ2"/>
<reference evidence="2" key="1">
    <citation type="submission" date="2018-11" db="EMBL/GenBank/DDBJ databases">
        <authorList>
            <person name="Alioto T."/>
            <person name="Alioto T."/>
        </authorList>
    </citation>
    <scope>NUCLEOTIDE SEQUENCE</scope>
</reference>
<dbReference type="GO" id="GO:0003677">
    <property type="term" value="F:DNA binding"/>
    <property type="evidence" value="ECO:0007669"/>
    <property type="project" value="InterPro"/>
</dbReference>
<dbReference type="OrthoDB" id="8630911at2759"/>
<dbReference type="InterPro" id="IPR009057">
    <property type="entry name" value="Homeodomain-like_sf"/>
</dbReference>
<dbReference type="InterPro" id="IPR006120">
    <property type="entry name" value="Resolvase_HTH_dom"/>
</dbReference>
<keyword evidence="3" id="KW-1185">Reference proteome</keyword>
<dbReference type="Proteomes" id="UP000596742">
    <property type="component" value="Unassembled WGS sequence"/>
</dbReference>